<comment type="caution">
    <text evidence="2">The sequence shown here is derived from an EMBL/GenBank/DDBJ whole genome shotgun (WGS) entry which is preliminary data.</text>
</comment>
<evidence type="ECO:0000313" key="3">
    <source>
        <dbReference type="Proteomes" id="UP000324748"/>
    </source>
</evidence>
<gene>
    <name evidence="2" type="ORF">PGT21_020826</name>
</gene>
<sequence length="142" mass="15677">MSTMNVCHRGSVAFVLVTLIITLYSGHVAAGTKQQCSYHFSPTSSKGKGASCMQNDKDDMLCVLDSCRNDANGLKWDLVRYTFCSHNGQITPEAVKPAQYFRRSKYVEVQIDGTDKWIFCPYATDSASSTDYQTTCSDCSPA</sequence>
<accession>A0A5B0QGE6</accession>
<feature type="signal peptide" evidence="1">
    <location>
        <begin position="1"/>
        <end position="30"/>
    </location>
</feature>
<reference evidence="2 3" key="1">
    <citation type="submission" date="2019-05" db="EMBL/GenBank/DDBJ databases">
        <title>Emergence of the Ug99 lineage of the wheat stem rust pathogen through somatic hybridization.</title>
        <authorList>
            <person name="Li F."/>
            <person name="Upadhyaya N.M."/>
            <person name="Sperschneider J."/>
            <person name="Matny O."/>
            <person name="Nguyen-Phuc H."/>
            <person name="Mago R."/>
            <person name="Raley C."/>
            <person name="Miller M.E."/>
            <person name="Silverstein K.A.T."/>
            <person name="Henningsen E."/>
            <person name="Hirsch C.D."/>
            <person name="Visser B."/>
            <person name="Pretorius Z.A."/>
            <person name="Steffenson B.J."/>
            <person name="Schwessinger B."/>
            <person name="Dodds P.N."/>
            <person name="Figueroa M."/>
        </authorList>
    </citation>
    <scope>NUCLEOTIDE SEQUENCE [LARGE SCALE GENOMIC DNA]</scope>
    <source>
        <strain evidence="2">21-0</strain>
    </source>
</reference>
<protein>
    <recommendedName>
        <fullName evidence="4">Secreted protein</fullName>
    </recommendedName>
</protein>
<proteinExistence type="predicted"/>
<dbReference type="Proteomes" id="UP000324748">
    <property type="component" value="Unassembled WGS sequence"/>
</dbReference>
<evidence type="ECO:0000256" key="1">
    <source>
        <dbReference type="SAM" id="SignalP"/>
    </source>
</evidence>
<keyword evidence="3" id="KW-1185">Reference proteome</keyword>
<evidence type="ECO:0000313" key="2">
    <source>
        <dbReference type="EMBL" id="KAA1112043.1"/>
    </source>
</evidence>
<name>A0A5B0QGE6_PUCGR</name>
<dbReference type="AlphaFoldDB" id="A0A5B0QGE6"/>
<feature type="chain" id="PRO_5022889176" description="Secreted protein" evidence="1">
    <location>
        <begin position="31"/>
        <end position="142"/>
    </location>
</feature>
<evidence type="ECO:0008006" key="4">
    <source>
        <dbReference type="Google" id="ProtNLM"/>
    </source>
</evidence>
<organism evidence="2 3">
    <name type="scientific">Puccinia graminis f. sp. tritici</name>
    <dbReference type="NCBI Taxonomy" id="56615"/>
    <lineage>
        <taxon>Eukaryota</taxon>
        <taxon>Fungi</taxon>
        <taxon>Dikarya</taxon>
        <taxon>Basidiomycota</taxon>
        <taxon>Pucciniomycotina</taxon>
        <taxon>Pucciniomycetes</taxon>
        <taxon>Pucciniales</taxon>
        <taxon>Pucciniaceae</taxon>
        <taxon>Puccinia</taxon>
    </lineage>
</organism>
<keyword evidence="1" id="KW-0732">Signal</keyword>
<dbReference type="EMBL" id="VSWC01000016">
    <property type="protein sequence ID" value="KAA1112043.1"/>
    <property type="molecule type" value="Genomic_DNA"/>
</dbReference>